<reference evidence="1" key="2">
    <citation type="journal article" date="2008" name="Genome Biol.">
        <title>Improved genome assembly and evidence-based global gene model set for the chordate Ciona intestinalis: new insight into intron and operon populations.</title>
        <authorList>
            <person name="Satou Y."/>
            <person name="Mineta K."/>
            <person name="Ogasawara M."/>
            <person name="Sasakura Y."/>
            <person name="Shoguchi E."/>
            <person name="Ueno K."/>
            <person name="Yamada L."/>
            <person name="Matsumoto J."/>
            <person name="Wasserscheid J."/>
            <person name="Dewar K."/>
            <person name="Wiley G.B."/>
            <person name="Macmil S.L."/>
            <person name="Roe B.A."/>
            <person name="Zeller R.W."/>
            <person name="Hastings K.E."/>
            <person name="Lemaire P."/>
            <person name="Lindquist E."/>
            <person name="Endo T."/>
            <person name="Hotta K."/>
            <person name="Inaba K."/>
        </authorList>
    </citation>
    <scope>NUCLEOTIDE SEQUENCE [LARGE SCALE GENOMIC DNA]</scope>
    <source>
        <strain evidence="1">wild type</strain>
    </source>
</reference>
<dbReference type="EMBL" id="EAAA01001616">
    <property type="status" value="NOT_ANNOTATED_CDS"/>
    <property type="molecule type" value="Genomic_DNA"/>
</dbReference>
<protein>
    <submittedName>
        <fullName evidence="1">Uncharacterized protein</fullName>
    </submittedName>
</protein>
<organism evidence="1 2">
    <name type="scientific">Ciona intestinalis</name>
    <name type="common">Transparent sea squirt</name>
    <name type="synonym">Ascidia intestinalis</name>
    <dbReference type="NCBI Taxonomy" id="7719"/>
    <lineage>
        <taxon>Eukaryota</taxon>
        <taxon>Metazoa</taxon>
        <taxon>Chordata</taxon>
        <taxon>Tunicata</taxon>
        <taxon>Ascidiacea</taxon>
        <taxon>Phlebobranchia</taxon>
        <taxon>Cionidae</taxon>
        <taxon>Ciona</taxon>
    </lineage>
</organism>
<proteinExistence type="predicted"/>
<evidence type="ECO:0000313" key="2">
    <source>
        <dbReference type="Proteomes" id="UP000008144"/>
    </source>
</evidence>
<dbReference type="Proteomes" id="UP000008144">
    <property type="component" value="Chromosome 3"/>
</dbReference>
<accession>H2Y3M1</accession>
<dbReference type="AlphaFoldDB" id="H2Y3M1"/>
<reference evidence="1" key="4">
    <citation type="submission" date="2025-09" db="UniProtKB">
        <authorList>
            <consortium name="Ensembl"/>
        </authorList>
    </citation>
    <scope>IDENTIFICATION</scope>
</reference>
<keyword evidence="2" id="KW-1185">Reference proteome</keyword>
<reference evidence="1" key="3">
    <citation type="submission" date="2025-08" db="UniProtKB">
        <authorList>
            <consortium name="Ensembl"/>
        </authorList>
    </citation>
    <scope>IDENTIFICATION</scope>
</reference>
<evidence type="ECO:0000313" key="1">
    <source>
        <dbReference type="Ensembl" id="ENSCINP00000036506.1"/>
    </source>
</evidence>
<name>H2Y3M1_CIOIN</name>
<dbReference type="HOGENOM" id="CLU_3241850_0_0_1"/>
<reference evidence="2" key="1">
    <citation type="journal article" date="2002" name="Science">
        <title>The draft genome of Ciona intestinalis: insights into chordate and vertebrate origins.</title>
        <authorList>
            <person name="Dehal P."/>
            <person name="Satou Y."/>
            <person name="Campbell R.K."/>
            <person name="Chapman J."/>
            <person name="Degnan B."/>
            <person name="De Tomaso A."/>
            <person name="Davidson B."/>
            <person name="Di Gregorio A."/>
            <person name="Gelpke M."/>
            <person name="Goodstein D.M."/>
            <person name="Harafuji N."/>
            <person name="Hastings K.E."/>
            <person name="Ho I."/>
            <person name="Hotta K."/>
            <person name="Huang W."/>
            <person name="Kawashima T."/>
            <person name="Lemaire P."/>
            <person name="Martinez D."/>
            <person name="Meinertzhagen I.A."/>
            <person name="Necula S."/>
            <person name="Nonaka M."/>
            <person name="Putnam N."/>
            <person name="Rash S."/>
            <person name="Saiga H."/>
            <person name="Satake M."/>
            <person name="Terry A."/>
            <person name="Yamada L."/>
            <person name="Wang H.G."/>
            <person name="Awazu S."/>
            <person name="Azumi K."/>
            <person name="Boore J."/>
            <person name="Branno M."/>
            <person name="Chin-Bow S."/>
            <person name="DeSantis R."/>
            <person name="Doyle S."/>
            <person name="Francino P."/>
            <person name="Keys D.N."/>
            <person name="Haga S."/>
            <person name="Hayashi H."/>
            <person name="Hino K."/>
            <person name="Imai K.S."/>
            <person name="Inaba K."/>
            <person name="Kano S."/>
            <person name="Kobayashi K."/>
            <person name="Kobayashi M."/>
            <person name="Lee B.I."/>
            <person name="Makabe K.W."/>
            <person name="Manohar C."/>
            <person name="Matassi G."/>
            <person name="Medina M."/>
            <person name="Mochizuki Y."/>
            <person name="Mount S."/>
            <person name="Morishita T."/>
            <person name="Miura S."/>
            <person name="Nakayama A."/>
            <person name="Nishizaka S."/>
            <person name="Nomoto H."/>
            <person name="Ohta F."/>
            <person name="Oishi K."/>
            <person name="Rigoutsos I."/>
            <person name="Sano M."/>
            <person name="Sasaki A."/>
            <person name="Sasakura Y."/>
            <person name="Shoguchi E."/>
            <person name="Shin-i T."/>
            <person name="Spagnuolo A."/>
            <person name="Stainier D."/>
            <person name="Suzuki M.M."/>
            <person name="Tassy O."/>
            <person name="Takatori N."/>
            <person name="Tokuoka M."/>
            <person name="Yagi K."/>
            <person name="Yoshizaki F."/>
            <person name="Wada S."/>
            <person name="Zhang C."/>
            <person name="Hyatt P.D."/>
            <person name="Larimer F."/>
            <person name="Detter C."/>
            <person name="Doggett N."/>
            <person name="Glavina T."/>
            <person name="Hawkins T."/>
            <person name="Richardson P."/>
            <person name="Lucas S."/>
            <person name="Kohara Y."/>
            <person name="Levine M."/>
            <person name="Satoh N."/>
            <person name="Rokhsar D.S."/>
        </authorList>
    </citation>
    <scope>NUCLEOTIDE SEQUENCE [LARGE SCALE GENOMIC DNA]</scope>
</reference>
<dbReference type="Ensembl" id="ENSCINT00000032825.1">
    <property type="protein sequence ID" value="ENSCINP00000036506.1"/>
    <property type="gene ID" value="ENSCING00000019479.1"/>
</dbReference>
<sequence length="43" mass="5031">MTTSQRQPFQHCPLPLKRKRQTIVDISNLTNLLRLLALVLLLF</sequence>
<dbReference type="InParanoid" id="H2Y3M1"/>